<dbReference type="InterPro" id="IPR035940">
    <property type="entry name" value="CAP_sf"/>
</dbReference>
<dbReference type="OrthoDB" id="4398810at2"/>
<dbReference type="EMBL" id="CP009247">
    <property type="protein sequence ID" value="APT89604.1"/>
    <property type="molecule type" value="Genomic_DNA"/>
</dbReference>
<keyword evidence="1" id="KW-0732">Signal</keyword>
<evidence type="ECO:0000256" key="1">
    <source>
        <dbReference type="SAM" id="SignalP"/>
    </source>
</evidence>
<protein>
    <recommendedName>
        <fullName evidence="4">SCP domain-containing protein</fullName>
    </recommendedName>
</protein>
<accession>A0A1L7CUU4</accession>
<evidence type="ECO:0008006" key="4">
    <source>
        <dbReference type="Google" id="ProtNLM"/>
    </source>
</evidence>
<proteinExistence type="predicted"/>
<dbReference type="RefSeq" id="WP_075664599.1">
    <property type="nucleotide sequence ID" value="NZ_CP009247.1"/>
</dbReference>
<evidence type="ECO:0000313" key="3">
    <source>
        <dbReference type="Proteomes" id="UP000185434"/>
    </source>
</evidence>
<reference evidence="2 3" key="1">
    <citation type="submission" date="2014-08" db="EMBL/GenBank/DDBJ databases">
        <title>Complete genome sequence of Corynebacterium frankenforstense ST18(T) (=DSM 45800(T)), isolated from raw cow milk.</title>
        <authorList>
            <person name="Ruckert C."/>
            <person name="Albersmeier A."/>
            <person name="Winkler A."/>
            <person name="Lipski A."/>
            <person name="Kalinowski J."/>
        </authorList>
    </citation>
    <scope>NUCLEOTIDE SEQUENCE [LARGE SCALE GENOMIC DNA]</scope>
    <source>
        <strain evidence="2 3">ST18</strain>
    </source>
</reference>
<dbReference type="Proteomes" id="UP000185434">
    <property type="component" value="Chromosome"/>
</dbReference>
<sequence length="198" mass="21344">MRKTIVAAGAALAVLATPVQAVAAPSQTLGVEMGAGTVVTRTVKINSAADRQTALNYLKKVRADMWDRNMPVDGEGLQQKVPDKAAYVDSLQWSGDMERIAYQRAFEQYDARGLSHLRPDGTDSWGATVDGRQSWGENLCVDNTLTGCLQMLTYGEEKGLREADGDLSGGGHLYNVLDPDKNHVGAAFLGRYGSTQHS</sequence>
<dbReference type="Gene3D" id="3.40.33.10">
    <property type="entry name" value="CAP"/>
    <property type="match status" value="1"/>
</dbReference>
<organism evidence="2 3">
    <name type="scientific">Corynebacterium frankenforstense DSM 45800</name>
    <dbReference type="NCBI Taxonomy" id="1437875"/>
    <lineage>
        <taxon>Bacteria</taxon>
        <taxon>Bacillati</taxon>
        <taxon>Actinomycetota</taxon>
        <taxon>Actinomycetes</taxon>
        <taxon>Mycobacteriales</taxon>
        <taxon>Corynebacteriaceae</taxon>
        <taxon>Corynebacterium</taxon>
    </lineage>
</organism>
<name>A0A1L7CUU4_9CORY</name>
<dbReference type="AlphaFoldDB" id="A0A1L7CUU4"/>
<dbReference type="STRING" id="1437875.CFRA_10615"/>
<feature type="chain" id="PRO_5012837783" description="SCP domain-containing protein" evidence="1">
    <location>
        <begin position="24"/>
        <end position="198"/>
    </location>
</feature>
<evidence type="ECO:0000313" key="2">
    <source>
        <dbReference type="EMBL" id="APT89604.1"/>
    </source>
</evidence>
<keyword evidence="3" id="KW-1185">Reference proteome</keyword>
<dbReference type="KEGG" id="cfk:CFRA_10615"/>
<gene>
    <name evidence="2" type="ORF">CFRA_10615</name>
</gene>
<feature type="signal peptide" evidence="1">
    <location>
        <begin position="1"/>
        <end position="23"/>
    </location>
</feature>